<dbReference type="STRING" id="126957.T1J5Y9"/>
<keyword evidence="4" id="KW-1185">Reference proteome</keyword>
<dbReference type="EnsemblMetazoa" id="SMAR009051-RA">
    <property type="protein sequence ID" value="SMAR009051-PA"/>
    <property type="gene ID" value="SMAR009051"/>
</dbReference>
<dbReference type="PANTHER" id="PTHR43157:SF31">
    <property type="entry name" value="PHOSPHATIDYLINOSITOL-GLYCAN BIOSYNTHESIS CLASS F PROTEIN"/>
    <property type="match status" value="1"/>
</dbReference>
<reference evidence="4" key="1">
    <citation type="submission" date="2011-05" db="EMBL/GenBank/DDBJ databases">
        <authorList>
            <person name="Richards S.R."/>
            <person name="Qu J."/>
            <person name="Jiang H."/>
            <person name="Jhangiani S.N."/>
            <person name="Agravi P."/>
            <person name="Goodspeed R."/>
            <person name="Gross S."/>
            <person name="Mandapat C."/>
            <person name="Jackson L."/>
            <person name="Mathew T."/>
            <person name="Pu L."/>
            <person name="Thornton R."/>
            <person name="Saada N."/>
            <person name="Wilczek-Boney K.B."/>
            <person name="Lee S."/>
            <person name="Kovar C."/>
            <person name="Wu Y."/>
            <person name="Scherer S.E."/>
            <person name="Worley K.C."/>
            <person name="Muzny D.M."/>
            <person name="Gibbs R."/>
        </authorList>
    </citation>
    <scope>NUCLEOTIDE SEQUENCE</scope>
    <source>
        <strain evidence="4">Brora</strain>
    </source>
</reference>
<dbReference type="Pfam" id="PF00106">
    <property type="entry name" value="adh_short"/>
    <property type="match status" value="1"/>
</dbReference>
<evidence type="ECO:0008006" key="5">
    <source>
        <dbReference type="Google" id="ProtNLM"/>
    </source>
</evidence>
<sequence>MTSVNKLTVVAGVIAASIFGAVAYKESKSPKYLGEERIDGKTVIITGANSGIGLETAKELARRGGRIFMACRDLAKCELARQRVIDATQSETVFCRVCDLASLHSVRKFAHKFNREEPNLHLLINNAGVLGTPKTLTEDGFELQLGTNFIGHFVLTNMLLDKMKETGPSRIINLTSATHVEGKMNFEDLNGDENYDPIAAYNQSKLANILFTRELARRLKDWCVTSYVVSPGFVYTDLFRHMSFKQNRVFEHFAHPLMLIFLRSPLQGVQTTLYCALAPELEKISGHYYEHCVQADTSDDAMDDEAARRLWATAEKWTTPKTQMTESIC</sequence>
<dbReference type="GO" id="GO:0016491">
    <property type="term" value="F:oxidoreductase activity"/>
    <property type="evidence" value="ECO:0007669"/>
    <property type="project" value="UniProtKB-KW"/>
</dbReference>
<name>T1J5Y9_STRMM</name>
<organism evidence="3 4">
    <name type="scientific">Strigamia maritima</name>
    <name type="common">European centipede</name>
    <name type="synonym">Geophilus maritimus</name>
    <dbReference type="NCBI Taxonomy" id="126957"/>
    <lineage>
        <taxon>Eukaryota</taxon>
        <taxon>Metazoa</taxon>
        <taxon>Ecdysozoa</taxon>
        <taxon>Arthropoda</taxon>
        <taxon>Myriapoda</taxon>
        <taxon>Chilopoda</taxon>
        <taxon>Pleurostigmophora</taxon>
        <taxon>Geophilomorpha</taxon>
        <taxon>Linotaeniidae</taxon>
        <taxon>Strigamia</taxon>
    </lineage>
</organism>
<evidence type="ECO:0000256" key="2">
    <source>
        <dbReference type="RuleBase" id="RU000363"/>
    </source>
</evidence>
<dbReference type="HOGENOM" id="CLU_010194_44_5_1"/>
<evidence type="ECO:0000313" key="3">
    <source>
        <dbReference type="EnsemblMetazoa" id="SMAR009051-PA"/>
    </source>
</evidence>
<dbReference type="SUPFAM" id="SSF51735">
    <property type="entry name" value="NAD(P)-binding Rossmann-fold domains"/>
    <property type="match status" value="1"/>
</dbReference>
<dbReference type="InterPro" id="IPR036291">
    <property type="entry name" value="NAD(P)-bd_dom_sf"/>
</dbReference>
<evidence type="ECO:0000313" key="4">
    <source>
        <dbReference type="Proteomes" id="UP000014500"/>
    </source>
</evidence>
<dbReference type="eggNOG" id="KOG1208">
    <property type="taxonomic scope" value="Eukaryota"/>
</dbReference>
<dbReference type="AlphaFoldDB" id="T1J5Y9"/>
<dbReference type="PRINTS" id="PR00081">
    <property type="entry name" value="GDHRDH"/>
</dbReference>
<accession>T1J5Y9</accession>
<comment type="similarity">
    <text evidence="2">Belongs to the short-chain dehydrogenases/reductases (SDR) family.</text>
</comment>
<dbReference type="PRINTS" id="PR00080">
    <property type="entry name" value="SDRFAMILY"/>
</dbReference>
<dbReference type="EMBL" id="JH431869">
    <property type="status" value="NOT_ANNOTATED_CDS"/>
    <property type="molecule type" value="Genomic_DNA"/>
</dbReference>
<dbReference type="PANTHER" id="PTHR43157">
    <property type="entry name" value="PHOSPHATIDYLINOSITOL-GLYCAN BIOSYNTHESIS CLASS F PROTEIN-RELATED"/>
    <property type="match status" value="1"/>
</dbReference>
<evidence type="ECO:0000256" key="1">
    <source>
        <dbReference type="ARBA" id="ARBA00023002"/>
    </source>
</evidence>
<proteinExistence type="inferred from homology"/>
<dbReference type="OMA" id="VMRCPKS"/>
<reference evidence="3" key="2">
    <citation type="submission" date="2015-02" db="UniProtKB">
        <authorList>
            <consortium name="EnsemblMetazoa"/>
        </authorList>
    </citation>
    <scope>IDENTIFICATION</scope>
</reference>
<dbReference type="PhylomeDB" id="T1J5Y9"/>
<keyword evidence="1" id="KW-0560">Oxidoreductase</keyword>
<dbReference type="Proteomes" id="UP000014500">
    <property type="component" value="Unassembled WGS sequence"/>
</dbReference>
<dbReference type="InterPro" id="IPR002347">
    <property type="entry name" value="SDR_fam"/>
</dbReference>
<dbReference type="Gene3D" id="3.40.50.720">
    <property type="entry name" value="NAD(P)-binding Rossmann-like Domain"/>
    <property type="match status" value="1"/>
</dbReference>
<protein>
    <recommendedName>
        <fullName evidence="5">Retinol dehydrogenase 13</fullName>
    </recommendedName>
</protein>